<feature type="transmembrane region" description="Helical" evidence="7">
    <location>
        <begin position="149"/>
        <end position="173"/>
    </location>
</feature>
<accession>A0ABU3NN23</accession>
<evidence type="ECO:0000256" key="4">
    <source>
        <dbReference type="ARBA" id="ARBA00022692"/>
    </source>
</evidence>
<dbReference type="PANTHER" id="PTHR43663">
    <property type="entry name" value="CHROMATE TRANSPORT PROTEIN-RELATED"/>
    <property type="match status" value="1"/>
</dbReference>
<proteinExistence type="inferred from homology"/>
<organism evidence="8 9">
    <name type="scientific">Thermanaerothrix solaris</name>
    <dbReference type="NCBI Taxonomy" id="3058434"/>
    <lineage>
        <taxon>Bacteria</taxon>
        <taxon>Bacillati</taxon>
        <taxon>Chloroflexota</taxon>
        <taxon>Anaerolineae</taxon>
        <taxon>Anaerolineales</taxon>
        <taxon>Anaerolineaceae</taxon>
        <taxon>Thermanaerothrix</taxon>
    </lineage>
</organism>
<dbReference type="Pfam" id="PF02417">
    <property type="entry name" value="Chromate_transp"/>
    <property type="match status" value="1"/>
</dbReference>
<feature type="transmembrane region" description="Helical" evidence="7">
    <location>
        <begin position="75"/>
        <end position="97"/>
    </location>
</feature>
<protein>
    <submittedName>
        <fullName evidence="8">Chromate transporter</fullName>
    </submittedName>
</protein>
<evidence type="ECO:0000256" key="5">
    <source>
        <dbReference type="ARBA" id="ARBA00022989"/>
    </source>
</evidence>
<name>A0ABU3NN23_9CHLR</name>
<dbReference type="EMBL" id="JAUHMF010000001">
    <property type="protein sequence ID" value="MDT8898241.1"/>
    <property type="molecule type" value="Genomic_DNA"/>
</dbReference>
<keyword evidence="6 7" id="KW-0472">Membrane</keyword>
<dbReference type="PANTHER" id="PTHR43663:SF1">
    <property type="entry name" value="CHROMATE TRANSPORTER"/>
    <property type="match status" value="1"/>
</dbReference>
<reference evidence="8 9" key="1">
    <citation type="submission" date="2023-07" db="EMBL/GenBank/DDBJ databases">
        <title>Novel species of Thermanaerothrix with wide hydrolytic capabilities.</title>
        <authorList>
            <person name="Zayulina K.S."/>
            <person name="Podosokorskaya O.A."/>
            <person name="Elcheninov A.G."/>
        </authorList>
    </citation>
    <scope>NUCLEOTIDE SEQUENCE [LARGE SCALE GENOMIC DNA]</scope>
    <source>
        <strain evidence="8 9">4228-RoL</strain>
    </source>
</reference>
<feature type="transmembrane region" description="Helical" evidence="7">
    <location>
        <begin position="6"/>
        <end position="29"/>
    </location>
</feature>
<evidence type="ECO:0000256" key="1">
    <source>
        <dbReference type="ARBA" id="ARBA00004651"/>
    </source>
</evidence>
<keyword evidence="4 7" id="KW-0812">Transmembrane</keyword>
<keyword evidence="3" id="KW-1003">Cell membrane</keyword>
<comment type="caution">
    <text evidence="8">The sequence shown here is derived from an EMBL/GenBank/DDBJ whole genome shotgun (WGS) entry which is preliminary data.</text>
</comment>
<sequence length="174" mass="18131">MNNLWPLFWMFLKVNLLTTSGPASVGLLYKEAVEGKLMTEAQFVEAVGFSSVLPGSDALQLAMFVGYSVGGLPGALVALVGSILPPTLLMLAVASALRWLSGEAWVGGFVRGLAPAVAVLMVLVAWKVFQGEATASINWVSIAIAGGSLIAYLLNVPAPLVLVAAGFVGILFLR</sequence>
<evidence type="ECO:0000256" key="3">
    <source>
        <dbReference type="ARBA" id="ARBA00022475"/>
    </source>
</evidence>
<gene>
    <name evidence="8" type="ORF">QYE77_08165</name>
</gene>
<evidence type="ECO:0000313" key="9">
    <source>
        <dbReference type="Proteomes" id="UP001254165"/>
    </source>
</evidence>
<evidence type="ECO:0000313" key="8">
    <source>
        <dbReference type="EMBL" id="MDT8898241.1"/>
    </source>
</evidence>
<evidence type="ECO:0000256" key="6">
    <source>
        <dbReference type="ARBA" id="ARBA00023136"/>
    </source>
</evidence>
<evidence type="ECO:0000256" key="7">
    <source>
        <dbReference type="SAM" id="Phobius"/>
    </source>
</evidence>
<keyword evidence="9" id="KW-1185">Reference proteome</keyword>
<dbReference type="InterPro" id="IPR003370">
    <property type="entry name" value="Chromate_transpt"/>
</dbReference>
<evidence type="ECO:0000256" key="2">
    <source>
        <dbReference type="ARBA" id="ARBA00005262"/>
    </source>
</evidence>
<comment type="subcellular location">
    <subcellularLocation>
        <location evidence="1">Cell membrane</location>
        <topology evidence="1">Multi-pass membrane protein</topology>
    </subcellularLocation>
</comment>
<keyword evidence="5 7" id="KW-1133">Transmembrane helix</keyword>
<feature type="transmembrane region" description="Helical" evidence="7">
    <location>
        <begin position="109"/>
        <end position="129"/>
    </location>
</feature>
<dbReference type="RefSeq" id="WP_315624886.1">
    <property type="nucleotide sequence ID" value="NZ_JAUHMF010000001.1"/>
</dbReference>
<dbReference type="InterPro" id="IPR052518">
    <property type="entry name" value="CHR_Transporter"/>
</dbReference>
<comment type="similarity">
    <text evidence="2">Belongs to the chromate ion transporter (CHR) (TC 2.A.51) family.</text>
</comment>
<dbReference type="Proteomes" id="UP001254165">
    <property type="component" value="Unassembled WGS sequence"/>
</dbReference>